<accession>A0A6H0WRJ6</accession>
<sequence>MGFWEEDHKNKKILVSDEGLDICFESVEKFHSMYKEHLDRGPTLEEFLKTLLIVMNTNGDSYFPELNDKQVVDLKTITKKVKSTAKVIPGAIIQIPLKKIDKYTYAWVIKGDLSKNKDDDILIQYYDIFTDKELSRGEVISSMKEERKLFVANTGYTGLLQGDWNVISKMPRNIIEKTDSSQIKFIIFEEGKYLMSEGDSFASEDQLIELDEKTGRKIVNPLGIFGHLSIESILYKYYKGITMEEMIKNEL</sequence>
<evidence type="ECO:0000313" key="2">
    <source>
        <dbReference type="Proteomes" id="UP000501914"/>
    </source>
</evidence>
<reference evidence="1 2" key="1">
    <citation type="submission" date="2020-02" db="EMBL/GenBank/DDBJ databases">
        <title>Genome sequencing, annotation and comparative genomic analysis of Bacillus tequilensis EA-CB0015, an effective biological control agent against Pseudocercospora fijiensis in banana plants.</title>
        <authorList>
            <person name="Cuellar-Gaviria T.Z."/>
            <person name="Ju K.-S."/>
            <person name="Villegas-Escobar V."/>
        </authorList>
    </citation>
    <scope>NUCLEOTIDE SEQUENCE [LARGE SCALE GENOMIC DNA]</scope>
    <source>
        <strain evidence="1 2">EA-CB0015</strain>
    </source>
</reference>
<evidence type="ECO:0000313" key="1">
    <source>
        <dbReference type="EMBL" id="QIW81933.1"/>
    </source>
</evidence>
<dbReference type="RefSeq" id="WP_167873676.1">
    <property type="nucleotide sequence ID" value="NZ_CP048852.1"/>
</dbReference>
<protein>
    <submittedName>
        <fullName evidence="1">Uncharacterized protein</fullName>
    </submittedName>
</protein>
<keyword evidence="2" id="KW-1185">Reference proteome</keyword>
<dbReference type="EMBL" id="CP048852">
    <property type="protein sequence ID" value="QIW81933.1"/>
    <property type="molecule type" value="Genomic_DNA"/>
</dbReference>
<dbReference type="KEGG" id="bteq:G4P54_20150"/>
<organism evidence="1 2">
    <name type="scientific">Bacillus tequilensis</name>
    <dbReference type="NCBI Taxonomy" id="227866"/>
    <lineage>
        <taxon>Bacteria</taxon>
        <taxon>Bacillati</taxon>
        <taxon>Bacillota</taxon>
        <taxon>Bacilli</taxon>
        <taxon>Bacillales</taxon>
        <taxon>Bacillaceae</taxon>
        <taxon>Bacillus</taxon>
    </lineage>
</organism>
<dbReference type="AlphaFoldDB" id="A0A6H0WRJ6"/>
<dbReference type="Proteomes" id="UP000501914">
    <property type="component" value="Chromosome"/>
</dbReference>
<name>A0A6H0WRJ6_9BACI</name>
<proteinExistence type="predicted"/>
<gene>
    <name evidence="1" type="ORF">G4P54_20150</name>
</gene>